<dbReference type="AlphaFoldDB" id="A0AA38CNZ2"/>
<dbReference type="FunFam" id="4.10.1110.10:FF:000001">
    <property type="entry name" value="Zinc finger AN1-type containing 6"/>
    <property type="match status" value="1"/>
</dbReference>
<dbReference type="OMA" id="MRCANNC"/>
<dbReference type="InterPro" id="IPR035896">
    <property type="entry name" value="AN1-like_Znf"/>
</dbReference>
<reference evidence="8 9" key="1">
    <citation type="journal article" date="2021" name="Nat. Plants">
        <title>The Taxus genome provides insights into paclitaxel biosynthesis.</title>
        <authorList>
            <person name="Xiong X."/>
            <person name="Gou J."/>
            <person name="Liao Q."/>
            <person name="Li Y."/>
            <person name="Zhou Q."/>
            <person name="Bi G."/>
            <person name="Li C."/>
            <person name="Du R."/>
            <person name="Wang X."/>
            <person name="Sun T."/>
            <person name="Guo L."/>
            <person name="Liang H."/>
            <person name="Lu P."/>
            <person name="Wu Y."/>
            <person name="Zhang Z."/>
            <person name="Ro D.K."/>
            <person name="Shang Y."/>
            <person name="Huang S."/>
            <person name="Yan J."/>
        </authorList>
    </citation>
    <scope>NUCLEOTIDE SEQUENCE [LARGE SCALE GENOMIC DNA]</scope>
    <source>
        <strain evidence="8">Ta-2019</strain>
    </source>
</reference>
<dbReference type="Pfam" id="PF01428">
    <property type="entry name" value="zf-AN1"/>
    <property type="match status" value="1"/>
</dbReference>
<dbReference type="Gene3D" id="4.10.1110.10">
    <property type="entry name" value="AN1-like Zinc finger"/>
    <property type="match status" value="1"/>
</dbReference>
<keyword evidence="2" id="KW-0479">Metal-binding</keyword>
<evidence type="ECO:0000259" key="6">
    <source>
        <dbReference type="PROSITE" id="PS51036"/>
    </source>
</evidence>
<dbReference type="SMART" id="SM00154">
    <property type="entry name" value="ZnF_AN1"/>
    <property type="match status" value="1"/>
</dbReference>
<dbReference type="PANTHER" id="PTHR10634">
    <property type="entry name" value="AN1-TYPE ZINC FINGER PROTEIN"/>
    <property type="match status" value="1"/>
</dbReference>
<protein>
    <submittedName>
        <fullName evidence="8">Uncharacterized protein</fullName>
    </submittedName>
</protein>
<dbReference type="PANTHER" id="PTHR10634:SF149">
    <property type="entry name" value="AN1-TYPE DOMAIN-CONTAINING PROTEIN-RELATED"/>
    <property type="match status" value="1"/>
</dbReference>
<evidence type="ECO:0000256" key="2">
    <source>
        <dbReference type="ARBA" id="ARBA00022723"/>
    </source>
</evidence>
<evidence type="ECO:0000256" key="1">
    <source>
        <dbReference type="ARBA" id="ARBA00003732"/>
    </source>
</evidence>
<dbReference type="Pfam" id="PF01754">
    <property type="entry name" value="zf-A20"/>
    <property type="match status" value="1"/>
</dbReference>
<dbReference type="SMART" id="SM00259">
    <property type="entry name" value="ZnF_A20"/>
    <property type="match status" value="1"/>
</dbReference>
<comment type="function">
    <text evidence="1">May be involved in environmental stress response.</text>
</comment>
<evidence type="ECO:0000313" key="9">
    <source>
        <dbReference type="Proteomes" id="UP000824469"/>
    </source>
</evidence>
<dbReference type="EMBL" id="JAHRHJ020000009">
    <property type="protein sequence ID" value="KAH9303316.1"/>
    <property type="molecule type" value="Genomic_DNA"/>
</dbReference>
<dbReference type="GO" id="GO:0008270">
    <property type="term" value="F:zinc ion binding"/>
    <property type="evidence" value="ECO:0007669"/>
    <property type="project" value="UniProtKB-KW"/>
</dbReference>
<gene>
    <name evidence="8" type="ORF">KI387_014899</name>
</gene>
<dbReference type="SUPFAM" id="SSF118310">
    <property type="entry name" value="AN1-like Zinc finger"/>
    <property type="match status" value="1"/>
</dbReference>
<dbReference type="GO" id="GO:0003677">
    <property type="term" value="F:DNA binding"/>
    <property type="evidence" value="ECO:0007669"/>
    <property type="project" value="InterPro"/>
</dbReference>
<feature type="non-terminal residue" evidence="8">
    <location>
        <position position="164"/>
    </location>
</feature>
<evidence type="ECO:0000259" key="7">
    <source>
        <dbReference type="PROSITE" id="PS51039"/>
    </source>
</evidence>
<evidence type="ECO:0000256" key="4">
    <source>
        <dbReference type="ARBA" id="ARBA00022833"/>
    </source>
</evidence>
<name>A0AA38CNZ2_TAXCH</name>
<accession>A0AA38CNZ2</accession>
<dbReference type="InterPro" id="IPR000058">
    <property type="entry name" value="Znf_AN1"/>
</dbReference>
<feature type="domain" description="AN1-type" evidence="7">
    <location>
        <begin position="101"/>
        <end position="147"/>
    </location>
</feature>
<comment type="caution">
    <text evidence="8">The sequence shown here is derived from an EMBL/GenBank/DDBJ whole genome shotgun (WGS) entry which is preliminary data.</text>
</comment>
<dbReference type="SUPFAM" id="SSF57716">
    <property type="entry name" value="Glucocorticoid receptor-like (DNA-binding domain)"/>
    <property type="match status" value="1"/>
</dbReference>
<dbReference type="PROSITE" id="PS51039">
    <property type="entry name" value="ZF_AN1"/>
    <property type="match status" value="1"/>
</dbReference>
<evidence type="ECO:0000313" key="8">
    <source>
        <dbReference type="EMBL" id="KAH9303316.1"/>
    </source>
</evidence>
<organism evidence="8 9">
    <name type="scientific">Taxus chinensis</name>
    <name type="common">Chinese yew</name>
    <name type="synonym">Taxus wallichiana var. chinensis</name>
    <dbReference type="NCBI Taxonomy" id="29808"/>
    <lineage>
        <taxon>Eukaryota</taxon>
        <taxon>Viridiplantae</taxon>
        <taxon>Streptophyta</taxon>
        <taxon>Embryophyta</taxon>
        <taxon>Tracheophyta</taxon>
        <taxon>Spermatophyta</taxon>
        <taxon>Pinopsida</taxon>
        <taxon>Pinidae</taxon>
        <taxon>Conifers II</taxon>
        <taxon>Cupressales</taxon>
        <taxon>Taxaceae</taxon>
        <taxon>Taxus</taxon>
    </lineage>
</organism>
<dbReference type="InterPro" id="IPR002653">
    <property type="entry name" value="Znf_A20"/>
</dbReference>
<keyword evidence="3 5" id="KW-0863">Zinc-finger</keyword>
<evidence type="ECO:0000256" key="3">
    <source>
        <dbReference type="ARBA" id="ARBA00022771"/>
    </source>
</evidence>
<sequence>MAQNRDKEETGCQVPDGLKPCVNNCGFFGSPATMNLCSKCYNEHVQLNINTTPKAFQGVLIPRPEFGVQEARSDDVMMDVSGASSSVLAAAVLQSDVPQRQTKANRCFSCGKRVGLTGFKCRCGDLFCGLHRYSEKHNCTFDYKAAGREAIAKANPLVKADKIQ</sequence>
<evidence type="ECO:0000256" key="5">
    <source>
        <dbReference type="PROSITE-ProRule" id="PRU00449"/>
    </source>
</evidence>
<dbReference type="PROSITE" id="PS51036">
    <property type="entry name" value="ZF_A20"/>
    <property type="match status" value="1"/>
</dbReference>
<keyword evidence="9" id="KW-1185">Reference proteome</keyword>
<feature type="domain" description="A20-type" evidence="6">
    <location>
        <begin position="15"/>
        <end position="49"/>
    </location>
</feature>
<dbReference type="Gene3D" id="1.20.5.4770">
    <property type="match status" value="1"/>
</dbReference>
<proteinExistence type="predicted"/>
<dbReference type="Proteomes" id="UP000824469">
    <property type="component" value="Unassembled WGS sequence"/>
</dbReference>
<dbReference type="InterPro" id="IPR050652">
    <property type="entry name" value="AN1_A20_ZnFinger"/>
</dbReference>
<keyword evidence="4" id="KW-0862">Zinc</keyword>